<comment type="caution">
    <text evidence="1">The sequence shown here is derived from an EMBL/GenBank/DDBJ whole genome shotgun (WGS) entry which is preliminary data.</text>
</comment>
<accession>A0A9D4HV50</accession>
<evidence type="ECO:0000313" key="1">
    <source>
        <dbReference type="EMBL" id="KAH3733929.1"/>
    </source>
</evidence>
<sequence>MLVLKKEAIRNDFVYASFENNWVRIASVSNVNKVQTTRFPKSDLPDILKIRWVVESANARIKRFKYLDHVMPNSQLPFIGDFVRIVCAISNKYFPPLSSPDQVKQDELIAEKMLQQNEKENELKMLVEEKGLARKKTIWRPIEDCEVQGFPRLSDEL</sequence>
<dbReference type="AlphaFoldDB" id="A0A9D4HV50"/>
<dbReference type="EMBL" id="JAIWYP010000011">
    <property type="protein sequence ID" value="KAH3733929.1"/>
    <property type="molecule type" value="Genomic_DNA"/>
</dbReference>
<reference evidence="1" key="2">
    <citation type="submission" date="2020-11" db="EMBL/GenBank/DDBJ databases">
        <authorList>
            <person name="McCartney M.A."/>
            <person name="Auch B."/>
            <person name="Kono T."/>
            <person name="Mallez S."/>
            <person name="Becker A."/>
            <person name="Gohl D.M."/>
            <person name="Silverstein K.A.T."/>
            <person name="Koren S."/>
            <person name="Bechman K.B."/>
            <person name="Herman A."/>
            <person name="Abrahante J.E."/>
            <person name="Garbe J."/>
        </authorList>
    </citation>
    <scope>NUCLEOTIDE SEQUENCE</scope>
    <source>
        <strain evidence="1">Duluth1</strain>
        <tissue evidence="1">Whole animal</tissue>
    </source>
</reference>
<proteinExistence type="predicted"/>
<gene>
    <name evidence="1" type="ORF">DPMN_040368</name>
</gene>
<evidence type="ECO:0000313" key="2">
    <source>
        <dbReference type="Proteomes" id="UP000828390"/>
    </source>
</evidence>
<organism evidence="1 2">
    <name type="scientific">Dreissena polymorpha</name>
    <name type="common">Zebra mussel</name>
    <name type="synonym">Mytilus polymorpha</name>
    <dbReference type="NCBI Taxonomy" id="45954"/>
    <lineage>
        <taxon>Eukaryota</taxon>
        <taxon>Metazoa</taxon>
        <taxon>Spiralia</taxon>
        <taxon>Lophotrochozoa</taxon>
        <taxon>Mollusca</taxon>
        <taxon>Bivalvia</taxon>
        <taxon>Autobranchia</taxon>
        <taxon>Heteroconchia</taxon>
        <taxon>Euheterodonta</taxon>
        <taxon>Imparidentia</taxon>
        <taxon>Neoheterodontei</taxon>
        <taxon>Myida</taxon>
        <taxon>Dreissenoidea</taxon>
        <taxon>Dreissenidae</taxon>
        <taxon>Dreissena</taxon>
    </lineage>
</organism>
<name>A0A9D4HV50_DREPO</name>
<keyword evidence="2" id="KW-1185">Reference proteome</keyword>
<evidence type="ECO:0008006" key="3">
    <source>
        <dbReference type="Google" id="ProtNLM"/>
    </source>
</evidence>
<dbReference type="Proteomes" id="UP000828390">
    <property type="component" value="Unassembled WGS sequence"/>
</dbReference>
<reference evidence="1" key="1">
    <citation type="journal article" date="2019" name="bioRxiv">
        <title>The Genome of the Zebra Mussel, Dreissena polymorpha: A Resource for Invasive Species Research.</title>
        <authorList>
            <person name="McCartney M.A."/>
            <person name="Auch B."/>
            <person name="Kono T."/>
            <person name="Mallez S."/>
            <person name="Zhang Y."/>
            <person name="Obille A."/>
            <person name="Becker A."/>
            <person name="Abrahante J.E."/>
            <person name="Garbe J."/>
            <person name="Badalamenti J.P."/>
            <person name="Herman A."/>
            <person name="Mangelson H."/>
            <person name="Liachko I."/>
            <person name="Sullivan S."/>
            <person name="Sone E.D."/>
            <person name="Koren S."/>
            <person name="Silverstein K.A.T."/>
            <person name="Beckman K.B."/>
            <person name="Gohl D.M."/>
        </authorList>
    </citation>
    <scope>NUCLEOTIDE SEQUENCE</scope>
    <source>
        <strain evidence="1">Duluth1</strain>
        <tissue evidence="1">Whole animal</tissue>
    </source>
</reference>
<protein>
    <recommendedName>
        <fullName evidence="3">DDE Tnp4 domain-containing protein</fullName>
    </recommendedName>
</protein>